<proteinExistence type="predicted"/>
<gene>
    <name evidence="2" type="ORF">PXEA_LOCUS33865</name>
</gene>
<feature type="region of interest" description="Disordered" evidence="1">
    <location>
        <begin position="81"/>
        <end position="112"/>
    </location>
</feature>
<accession>A0A448XMS7</accession>
<name>A0A448XMS7_9PLAT</name>
<keyword evidence="3" id="KW-1185">Reference proteome</keyword>
<reference evidence="2" key="1">
    <citation type="submission" date="2018-11" db="EMBL/GenBank/DDBJ databases">
        <authorList>
            <consortium name="Pathogen Informatics"/>
        </authorList>
    </citation>
    <scope>NUCLEOTIDE SEQUENCE</scope>
</reference>
<dbReference type="Proteomes" id="UP000784294">
    <property type="component" value="Unassembled WGS sequence"/>
</dbReference>
<organism evidence="2 3">
    <name type="scientific">Protopolystoma xenopodis</name>
    <dbReference type="NCBI Taxonomy" id="117903"/>
    <lineage>
        <taxon>Eukaryota</taxon>
        <taxon>Metazoa</taxon>
        <taxon>Spiralia</taxon>
        <taxon>Lophotrochozoa</taxon>
        <taxon>Platyhelminthes</taxon>
        <taxon>Monogenea</taxon>
        <taxon>Polyopisthocotylea</taxon>
        <taxon>Polystomatidea</taxon>
        <taxon>Polystomatidae</taxon>
        <taxon>Protopolystoma</taxon>
    </lineage>
</organism>
<feature type="compositionally biased region" description="Low complexity" evidence="1">
    <location>
        <begin position="81"/>
        <end position="106"/>
    </location>
</feature>
<evidence type="ECO:0000313" key="2">
    <source>
        <dbReference type="EMBL" id="VEL40425.1"/>
    </source>
</evidence>
<evidence type="ECO:0000256" key="1">
    <source>
        <dbReference type="SAM" id="MobiDB-lite"/>
    </source>
</evidence>
<feature type="region of interest" description="Disordered" evidence="1">
    <location>
        <begin position="1"/>
        <end position="27"/>
    </location>
</feature>
<sequence length="253" mass="27809">MFDLSLRRGSIPLSGKSLLPRRPPSSAGSLVNRLNATIQRSGPSVFPFPPVSRSQLHLPLSIQPHHQPSLYSGLARTVQQTQQPQRQQRQYHTSSSLPSAPQTSSLISGLSGHHVQQQQQTYAYPHHHHIQQPCVDYYNSTAFLNLGIQGSSLVSLSGAESGLGASQLTTLPISGNHETSQSGPGFIPWGAQATSIAGKRVLGTTIENWTSLSKSGGRLYIHISVQLYSRTWSQLYRWFLSLYLCSMQKVDLE</sequence>
<evidence type="ECO:0000313" key="3">
    <source>
        <dbReference type="Proteomes" id="UP000784294"/>
    </source>
</evidence>
<comment type="caution">
    <text evidence="2">The sequence shown here is derived from an EMBL/GenBank/DDBJ whole genome shotgun (WGS) entry which is preliminary data.</text>
</comment>
<dbReference type="AlphaFoldDB" id="A0A448XMS7"/>
<protein>
    <submittedName>
        <fullName evidence="2">Uncharacterized protein</fullName>
    </submittedName>
</protein>
<dbReference type="EMBL" id="CAAALY010264849">
    <property type="protein sequence ID" value="VEL40425.1"/>
    <property type="molecule type" value="Genomic_DNA"/>
</dbReference>